<evidence type="ECO:0000313" key="3">
    <source>
        <dbReference type="WBParaSite" id="maker-uti_cns_0007167-snap-gene-0.21-mRNA-1"/>
    </source>
</evidence>
<protein>
    <submittedName>
        <fullName evidence="3">DUF4774 domain-containing protein</fullName>
    </submittedName>
</protein>
<proteinExistence type="predicted"/>
<organism evidence="2 3">
    <name type="scientific">Macrostomum lignano</name>
    <dbReference type="NCBI Taxonomy" id="282301"/>
    <lineage>
        <taxon>Eukaryota</taxon>
        <taxon>Metazoa</taxon>
        <taxon>Spiralia</taxon>
        <taxon>Lophotrochozoa</taxon>
        <taxon>Platyhelminthes</taxon>
        <taxon>Rhabditophora</taxon>
        <taxon>Macrostomorpha</taxon>
        <taxon>Macrostomida</taxon>
        <taxon>Macrostomidae</taxon>
        <taxon>Macrostomum</taxon>
    </lineage>
</organism>
<evidence type="ECO:0000313" key="2">
    <source>
        <dbReference type="Proteomes" id="UP000095280"/>
    </source>
</evidence>
<feature type="compositionally biased region" description="Polar residues" evidence="1">
    <location>
        <begin position="223"/>
        <end position="234"/>
    </location>
</feature>
<feature type="region of interest" description="Disordered" evidence="1">
    <location>
        <begin position="1"/>
        <end position="48"/>
    </location>
</feature>
<dbReference type="WBParaSite" id="maker-uti_cns_0007167-snap-gene-0.21-mRNA-1">
    <property type="protein sequence ID" value="maker-uti_cns_0007167-snap-gene-0.21-mRNA-1"/>
    <property type="gene ID" value="maker-uti_cns_0007167-snap-gene-0.21"/>
</dbReference>
<keyword evidence="2" id="KW-1185">Reference proteome</keyword>
<name>A0A1I8HP24_9PLAT</name>
<dbReference type="Proteomes" id="UP000095280">
    <property type="component" value="Unplaced"/>
</dbReference>
<feature type="region of interest" description="Disordered" evidence="1">
    <location>
        <begin position="221"/>
        <end position="242"/>
    </location>
</feature>
<sequence length="242" mass="26029">MHPNYPPYTGSGPQQPPPIGLEGMQQPQQQPGYGYGAPPQPGYGATQPGYGARLRLAMAPLNQATARLRLAMAPLNQATARLKLATALLNQATARLRLATALLNQATEPRLRLAMVPLNQVTALHHSLAMAPRLSSLATAPHLSSLVMAPHNINKLVMAPHTINKLVMAPHTINKLTGYGAPQSGYGASAQRGVSTQPQRMTGPFDFRTWGSTGFNQAGHRMSNYNPGYPLTSTENERRLNC</sequence>
<dbReference type="AlphaFoldDB" id="A0A1I8HP24"/>
<evidence type="ECO:0000256" key="1">
    <source>
        <dbReference type="SAM" id="MobiDB-lite"/>
    </source>
</evidence>
<reference evidence="3" key="1">
    <citation type="submission" date="2016-11" db="UniProtKB">
        <authorList>
            <consortium name="WormBaseParasite"/>
        </authorList>
    </citation>
    <scope>IDENTIFICATION</scope>
</reference>
<accession>A0A1I8HP24</accession>